<dbReference type="CDD" id="cd07177">
    <property type="entry name" value="terB_like"/>
    <property type="match status" value="1"/>
</dbReference>
<dbReference type="RefSeq" id="WP_188438733.1">
    <property type="nucleotide sequence ID" value="NZ_BMGK01000001.1"/>
</dbReference>
<protein>
    <submittedName>
        <fullName evidence="1">Fructose 1,6-bisphosphatase</fullName>
    </submittedName>
</protein>
<reference evidence="1" key="1">
    <citation type="journal article" date="2014" name="Int. J. Syst. Evol. Microbiol.">
        <title>Complete genome sequence of Corynebacterium casei LMG S-19264T (=DSM 44701T), isolated from a smear-ripened cheese.</title>
        <authorList>
            <consortium name="US DOE Joint Genome Institute (JGI-PGF)"/>
            <person name="Walter F."/>
            <person name="Albersmeier A."/>
            <person name="Kalinowski J."/>
            <person name="Ruckert C."/>
        </authorList>
    </citation>
    <scope>NUCLEOTIDE SEQUENCE</scope>
    <source>
        <strain evidence="1">CGMCC 1.12924</strain>
    </source>
</reference>
<dbReference type="AlphaFoldDB" id="A0A8J2Y7L3"/>
<dbReference type="SUPFAM" id="SSF158682">
    <property type="entry name" value="TerB-like"/>
    <property type="match status" value="1"/>
</dbReference>
<comment type="caution">
    <text evidence="1">The sequence shown here is derived from an EMBL/GenBank/DDBJ whole genome shotgun (WGS) entry which is preliminary data.</text>
</comment>
<gene>
    <name evidence="1" type="ORF">GCM10011312_02860</name>
</gene>
<dbReference type="InterPro" id="IPR029024">
    <property type="entry name" value="TerB-like"/>
</dbReference>
<evidence type="ECO:0000313" key="2">
    <source>
        <dbReference type="Proteomes" id="UP000652231"/>
    </source>
</evidence>
<dbReference type="Gene3D" id="1.10.3680.10">
    <property type="entry name" value="TerB-like"/>
    <property type="match status" value="1"/>
</dbReference>
<name>A0A8J2Y7L3_9FLAO</name>
<reference evidence="1" key="2">
    <citation type="submission" date="2020-09" db="EMBL/GenBank/DDBJ databases">
        <authorList>
            <person name="Sun Q."/>
            <person name="Zhou Y."/>
        </authorList>
    </citation>
    <scope>NUCLEOTIDE SEQUENCE</scope>
    <source>
        <strain evidence="1">CGMCC 1.12924</strain>
    </source>
</reference>
<dbReference type="EMBL" id="BMGK01000001">
    <property type="protein sequence ID" value="GGD81946.1"/>
    <property type="molecule type" value="Genomic_DNA"/>
</dbReference>
<keyword evidence="2" id="KW-1185">Reference proteome</keyword>
<evidence type="ECO:0000313" key="1">
    <source>
        <dbReference type="EMBL" id="GGD81946.1"/>
    </source>
</evidence>
<dbReference type="Proteomes" id="UP000652231">
    <property type="component" value="Unassembled WGS sequence"/>
</dbReference>
<organism evidence="1 2">
    <name type="scientific">Planktosalinus lacus</name>
    <dbReference type="NCBI Taxonomy" id="1526573"/>
    <lineage>
        <taxon>Bacteria</taxon>
        <taxon>Pseudomonadati</taxon>
        <taxon>Bacteroidota</taxon>
        <taxon>Flavobacteriia</taxon>
        <taxon>Flavobacteriales</taxon>
        <taxon>Flavobacteriaceae</taxon>
        <taxon>Planktosalinus</taxon>
    </lineage>
</organism>
<accession>A0A8J2Y7L3</accession>
<proteinExistence type="predicted"/>
<sequence>MSLEDLFSGGSHKRKLGHFSALVNVALVDGPMTPEEEFLLLRFARKLDINELEYNEILKNPKKYPVFPTHSQEIRLKQLHDIFRIVYSNKELDEEEAAFLNRYAIVLGFNETEAKRIIDRSIEIFSGGLNFYDYEYLLNKK</sequence>